<proteinExistence type="predicted"/>
<dbReference type="AlphaFoldDB" id="A0A8S2YYP1"/>
<dbReference type="Proteomes" id="UP000682733">
    <property type="component" value="Unassembled WGS sequence"/>
</dbReference>
<accession>A0A8S2YYP1</accession>
<evidence type="ECO:0000313" key="3">
    <source>
        <dbReference type="Proteomes" id="UP000682733"/>
    </source>
</evidence>
<sequence>DGGTLVSDSRTIQLTEMTKKIKELEHSLASGLTQFNDLEKKFQHENEQSIKTIESLKQQKQHLELQLGEINKTLLQVRE</sequence>
<reference evidence="2" key="1">
    <citation type="submission" date="2021-02" db="EMBL/GenBank/DDBJ databases">
        <authorList>
            <person name="Nowell W R."/>
        </authorList>
    </citation>
    <scope>NUCLEOTIDE SEQUENCE</scope>
</reference>
<protein>
    <submittedName>
        <fullName evidence="2">Uncharacterized protein</fullName>
    </submittedName>
</protein>
<feature type="coiled-coil region" evidence="1">
    <location>
        <begin position="21"/>
        <end position="73"/>
    </location>
</feature>
<keyword evidence="1" id="KW-0175">Coiled coil</keyword>
<evidence type="ECO:0000256" key="1">
    <source>
        <dbReference type="SAM" id="Coils"/>
    </source>
</evidence>
<comment type="caution">
    <text evidence="2">The sequence shown here is derived from an EMBL/GenBank/DDBJ whole genome shotgun (WGS) entry which is preliminary data.</text>
</comment>
<dbReference type="EMBL" id="CAJOBA010119411">
    <property type="protein sequence ID" value="CAF4576098.1"/>
    <property type="molecule type" value="Genomic_DNA"/>
</dbReference>
<evidence type="ECO:0000313" key="2">
    <source>
        <dbReference type="EMBL" id="CAF4576098.1"/>
    </source>
</evidence>
<gene>
    <name evidence="2" type="ORF">TMI583_LOCUS50289</name>
</gene>
<organism evidence="2 3">
    <name type="scientific">Didymodactylos carnosus</name>
    <dbReference type="NCBI Taxonomy" id="1234261"/>
    <lineage>
        <taxon>Eukaryota</taxon>
        <taxon>Metazoa</taxon>
        <taxon>Spiralia</taxon>
        <taxon>Gnathifera</taxon>
        <taxon>Rotifera</taxon>
        <taxon>Eurotatoria</taxon>
        <taxon>Bdelloidea</taxon>
        <taxon>Philodinida</taxon>
        <taxon>Philodinidae</taxon>
        <taxon>Didymodactylos</taxon>
    </lineage>
</organism>
<name>A0A8S2YYP1_9BILA</name>
<feature type="non-terminal residue" evidence="2">
    <location>
        <position position="1"/>
    </location>
</feature>